<feature type="compositionally biased region" description="Basic residues" evidence="1">
    <location>
        <begin position="1"/>
        <end position="11"/>
    </location>
</feature>
<dbReference type="Gene3D" id="6.10.250.1900">
    <property type="match status" value="1"/>
</dbReference>
<accession>A0ABD1XU01</accession>
<comment type="caution">
    <text evidence="3">The sequence shown here is derived from an EMBL/GenBank/DDBJ whole genome shotgun (WGS) entry which is preliminary data.</text>
</comment>
<keyword evidence="4" id="KW-1185">Reference proteome</keyword>
<evidence type="ECO:0000256" key="1">
    <source>
        <dbReference type="SAM" id="MobiDB-lite"/>
    </source>
</evidence>
<feature type="region of interest" description="Disordered" evidence="1">
    <location>
        <begin position="1"/>
        <end position="66"/>
    </location>
</feature>
<evidence type="ECO:0000313" key="4">
    <source>
        <dbReference type="Proteomes" id="UP001605036"/>
    </source>
</evidence>
<dbReference type="AlphaFoldDB" id="A0ABD1XU01"/>
<dbReference type="EMBL" id="JBHFFA010000007">
    <property type="protein sequence ID" value="KAL2612372.1"/>
    <property type="molecule type" value="Genomic_DNA"/>
</dbReference>
<name>A0ABD1XU01_9MARC</name>
<feature type="compositionally biased region" description="Polar residues" evidence="1">
    <location>
        <begin position="26"/>
        <end position="37"/>
    </location>
</feature>
<dbReference type="InterPro" id="IPR018851">
    <property type="entry name" value="Borealin_N"/>
</dbReference>
<protein>
    <recommendedName>
        <fullName evidence="2">Borealin N-terminal domain-containing protein</fullName>
    </recommendedName>
</protein>
<evidence type="ECO:0000259" key="2">
    <source>
        <dbReference type="Pfam" id="PF10444"/>
    </source>
</evidence>
<gene>
    <name evidence="3" type="ORF">R1flu_024064</name>
</gene>
<evidence type="ECO:0000313" key="3">
    <source>
        <dbReference type="EMBL" id="KAL2612372.1"/>
    </source>
</evidence>
<proteinExistence type="predicted"/>
<reference evidence="3 4" key="1">
    <citation type="submission" date="2024-09" db="EMBL/GenBank/DDBJ databases">
        <title>Chromosome-scale assembly of Riccia fluitans.</title>
        <authorList>
            <person name="Paukszto L."/>
            <person name="Sawicki J."/>
            <person name="Karawczyk K."/>
            <person name="Piernik-Szablinska J."/>
            <person name="Szczecinska M."/>
            <person name="Mazdziarz M."/>
        </authorList>
    </citation>
    <scope>NUCLEOTIDE SEQUENCE [LARGE SCALE GENOMIC DNA]</scope>
    <source>
        <strain evidence="3">Rf_01</strain>
        <tissue evidence="3">Aerial parts of the thallus</tissue>
    </source>
</reference>
<dbReference type="Pfam" id="PF10444">
    <property type="entry name" value="Nbl1_Borealin_N"/>
    <property type="match status" value="1"/>
</dbReference>
<sequence length="292" mass="31459">MAGRGRRRGRKVVPVVESKGDATGAPRTSVTTPQQISSDERKPPHPVEANRATPPLDLPCPTSSQGLDTVRAARTKQILEVLDKEVEARKEAIKALAAAQLASIHASMDRFLARIPEEQQNMPLTEYLKNYCPNMVARERKDGTIALERVSPAATLLGGKNNNVREDNEPSSCSPVFGMKTQGFAGGELSWPEYEAKLRALGHMDAYPPSAGAVSGQDSAMVSITGLSRGVTPSTTRTARIPREGEVLQLLSMNGSPLGHFTPGPAFNNVASVRRSSRKVTRSAIKNSVRKL</sequence>
<dbReference type="PANTHER" id="PTHR37248">
    <property type="entry name" value="TRANSLATION INITIATION FACTOR"/>
    <property type="match status" value="1"/>
</dbReference>
<feature type="domain" description="Borealin N-terminal" evidence="2">
    <location>
        <begin position="76"/>
        <end position="129"/>
    </location>
</feature>
<dbReference type="Proteomes" id="UP001605036">
    <property type="component" value="Unassembled WGS sequence"/>
</dbReference>
<dbReference type="PANTHER" id="PTHR37248:SF1">
    <property type="entry name" value="TRANSLATION INITIATION FACTOR"/>
    <property type="match status" value="1"/>
</dbReference>
<organism evidence="3 4">
    <name type="scientific">Riccia fluitans</name>
    <dbReference type="NCBI Taxonomy" id="41844"/>
    <lineage>
        <taxon>Eukaryota</taxon>
        <taxon>Viridiplantae</taxon>
        <taxon>Streptophyta</taxon>
        <taxon>Embryophyta</taxon>
        <taxon>Marchantiophyta</taxon>
        <taxon>Marchantiopsida</taxon>
        <taxon>Marchantiidae</taxon>
        <taxon>Marchantiales</taxon>
        <taxon>Ricciaceae</taxon>
        <taxon>Riccia</taxon>
    </lineage>
</organism>